<feature type="chain" id="PRO_5016888553" evidence="1">
    <location>
        <begin position="25"/>
        <end position="351"/>
    </location>
</feature>
<dbReference type="EMBL" id="LS992241">
    <property type="protein sequence ID" value="SYX85001.1"/>
    <property type="molecule type" value="Genomic_DNA"/>
</dbReference>
<evidence type="ECO:0000313" key="3">
    <source>
        <dbReference type="Proteomes" id="UP000304148"/>
    </source>
</evidence>
<protein>
    <submittedName>
        <fullName evidence="2">Uncharacterized protein</fullName>
    </submittedName>
</protein>
<organism evidence="2 3">
    <name type="scientific">Paenibacillus alvei</name>
    <name type="common">Bacillus alvei</name>
    <dbReference type="NCBI Taxonomy" id="44250"/>
    <lineage>
        <taxon>Bacteria</taxon>
        <taxon>Bacillati</taxon>
        <taxon>Bacillota</taxon>
        <taxon>Bacilli</taxon>
        <taxon>Bacillales</taxon>
        <taxon>Paenibacillaceae</taxon>
        <taxon>Paenibacillus</taxon>
    </lineage>
</organism>
<dbReference type="RefSeq" id="WP_138186765.1">
    <property type="nucleotide sequence ID" value="NZ_LS992241.1"/>
</dbReference>
<proteinExistence type="predicted"/>
<gene>
    <name evidence="2" type="ORF">PBLR_13423</name>
</gene>
<evidence type="ECO:0000256" key="1">
    <source>
        <dbReference type="SAM" id="SignalP"/>
    </source>
</evidence>
<dbReference type="AlphaFoldDB" id="A0A383RE90"/>
<reference evidence="3" key="1">
    <citation type="submission" date="2018-08" db="EMBL/GenBank/DDBJ databases">
        <authorList>
            <person name="Chevrot R."/>
        </authorList>
    </citation>
    <scope>NUCLEOTIDE SEQUENCE [LARGE SCALE GENOMIC DNA]</scope>
</reference>
<sequence length="351" mass="39067">MMNYRIVTKTLLAVSLLAGSTVSAGLSHVTMAAPFIDEDENKLSVADLDPALIEQAKEALKRLIKDKEVELTDVREDKLNKKLFLRTAEEKTKLSADGRYNDEAVVTFDLDTKKVVAVRAAAKLASVDAGFKQKVEAFLKDVNKNAGKYFYRDITQVGLDMQTKNWEFTADKFWLRLNEDGSIVRGTLDDYPLEQAGQALKNGQQALKDASIPNVKLTRANRAINVTPAGSIKKSDMLMLQDSMMANYMVSVGAKTGKLYSLTLGNDMASGTKQDIEEKFKKPYYTTEQAIDRAQPTVKKLFGIELKGSQVDIKANAYTFTKKNQSTVKIQINEKGKIFAYEQFPVNGTME</sequence>
<name>A0A383RE90_PAEAL</name>
<evidence type="ECO:0000313" key="2">
    <source>
        <dbReference type="EMBL" id="SYX85001.1"/>
    </source>
</evidence>
<feature type="signal peptide" evidence="1">
    <location>
        <begin position="1"/>
        <end position="24"/>
    </location>
</feature>
<keyword evidence="1" id="KW-0732">Signal</keyword>
<dbReference type="Proteomes" id="UP000304148">
    <property type="component" value="Chromosome"/>
</dbReference>
<accession>A0A383RE90</accession>